<keyword evidence="4" id="KW-1185">Reference proteome</keyword>
<organism evidence="3 4">
    <name type="scientific">Penicillium olsonii</name>
    <dbReference type="NCBI Taxonomy" id="99116"/>
    <lineage>
        <taxon>Eukaryota</taxon>
        <taxon>Fungi</taxon>
        <taxon>Dikarya</taxon>
        <taxon>Ascomycota</taxon>
        <taxon>Pezizomycotina</taxon>
        <taxon>Eurotiomycetes</taxon>
        <taxon>Eurotiomycetidae</taxon>
        <taxon>Eurotiales</taxon>
        <taxon>Aspergillaceae</taxon>
        <taxon>Penicillium</taxon>
    </lineage>
</organism>
<protein>
    <submittedName>
        <fullName evidence="3">Uncharacterized protein</fullName>
    </submittedName>
</protein>
<proteinExistence type="predicted"/>
<evidence type="ECO:0000259" key="2">
    <source>
        <dbReference type="Pfam" id="PF21666"/>
    </source>
</evidence>
<accession>A0A9W4HTD4</accession>
<evidence type="ECO:0000313" key="4">
    <source>
        <dbReference type="Proteomes" id="UP001153618"/>
    </source>
</evidence>
<comment type="caution">
    <text evidence="3">The sequence shown here is derived from an EMBL/GenBank/DDBJ whole genome shotgun (WGS) entry which is preliminary data.</text>
</comment>
<dbReference type="PANTHER" id="PTHR33119">
    <property type="entry name" value="IFI3P"/>
    <property type="match status" value="1"/>
</dbReference>
<feature type="domain" description="DUF4246" evidence="2">
    <location>
        <begin position="14"/>
        <end position="82"/>
    </location>
</feature>
<dbReference type="EMBL" id="CAJVOS010000027">
    <property type="protein sequence ID" value="CAG8117678.1"/>
    <property type="molecule type" value="Genomic_DNA"/>
</dbReference>
<name>A0A9W4HTD4_PENOL</name>
<dbReference type="PANTHER" id="PTHR33119:SF1">
    <property type="entry name" value="FE2OG DIOXYGENASE DOMAIN-CONTAINING PROTEIN"/>
    <property type="match status" value="1"/>
</dbReference>
<dbReference type="InterPro" id="IPR049207">
    <property type="entry name" value="DUF4246_N"/>
</dbReference>
<dbReference type="InterPro" id="IPR049192">
    <property type="entry name" value="DUF4246_C"/>
</dbReference>
<gene>
    <name evidence="3" type="ORF">POLS_LOCUS5140</name>
</gene>
<dbReference type="Pfam" id="PF21666">
    <property type="entry name" value="DUF4246_N"/>
    <property type="match status" value="1"/>
</dbReference>
<reference evidence="3" key="1">
    <citation type="submission" date="2021-07" db="EMBL/GenBank/DDBJ databases">
        <authorList>
            <person name="Branca A.L. A."/>
        </authorList>
    </citation>
    <scope>NUCLEOTIDE SEQUENCE</scope>
</reference>
<evidence type="ECO:0000259" key="1">
    <source>
        <dbReference type="Pfam" id="PF14033"/>
    </source>
</evidence>
<evidence type="ECO:0000313" key="3">
    <source>
        <dbReference type="EMBL" id="CAG8117678.1"/>
    </source>
</evidence>
<feature type="domain" description="DUF4246" evidence="1">
    <location>
        <begin position="96"/>
        <end position="578"/>
    </location>
</feature>
<dbReference type="Proteomes" id="UP001153618">
    <property type="component" value="Unassembled WGS sequence"/>
</dbReference>
<dbReference type="OrthoDB" id="415532at2759"/>
<dbReference type="Pfam" id="PF14033">
    <property type="entry name" value="DUF4246"/>
    <property type="match status" value="1"/>
</dbReference>
<dbReference type="AlphaFoldDB" id="A0A9W4HTD4"/>
<sequence length="641" mass="74340">MSPLNNDGHGPLQVPGFNSLPLDFQLPLESRFAHGLIDFRHSHRLTLREMAMLRLMLHITEQPEWDRVILDPDEARLAQWHQDAKDGSEGFLISPATWDWCLAELRDKAEIWQATGHLLVLDSSSAVCQADLTMLAGDLEAEIARLGSQGHASHLVDPSLFPLVYDRSPVLVQGGEVSLEDLWKSPGQVAKDLPNRRTLKKNFREPGLEESRYMRWEDYESCWSGRFQWLPCEVRFEPESLNDTSVQITSYVNNLHPERHRSLYRQLERLIASAVPSWNDILFYSNSRGRRPPRILTYGCEVHNHNEKHEVFDLISTYCPTYEEWQRRCKIARQYLAEPEPPEWKQACHVRIAINAKRRRKTWFDHPEPGVSFSYEQWKQGQFTGRAIHPPRFWKRPDPQHHHHIPVKLEQQFQDQGLQVVVEITRVELTPKNPVYAGESHFHTEGLRNDHIAATSLYAVESNNVTQARVAFQHEDKVVREKLQCQVLKALSRVLDVDPRPNPKEPHRALHTFGSVRTARGHLLSWPNTYRSKLEGFKLSDATQPGHLTLVKLRLVDPHYRVCSTRNAPPQQHEWWAAAAEEASDLDKRLPRELILSVMAQTDWWPMSEVEARRLREDFHADRERAREAIDRSVGCNNAVF</sequence>
<dbReference type="InterPro" id="IPR025340">
    <property type="entry name" value="DUF4246"/>
</dbReference>